<keyword evidence="4" id="KW-1185">Reference proteome</keyword>
<dbReference type="AlphaFoldDB" id="A0A4Z0BX28"/>
<proteinExistence type="predicted"/>
<protein>
    <recommendedName>
        <fullName evidence="2">DUF7673 domain-containing protein</fullName>
    </recommendedName>
</protein>
<accession>A0A4Z0BX28</accession>
<gene>
    <name evidence="3" type="ORF">EZ242_06195</name>
</gene>
<dbReference type="InterPro" id="IPR056090">
    <property type="entry name" value="DUF7673"/>
</dbReference>
<dbReference type="OrthoDB" id="8903846at2"/>
<comment type="caution">
    <text evidence="3">The sequence shown here is derived from an EMBL/GenBank/DDBJ whole genome shotgun (WGS) entry which is preliminary data.</text>
</comment>
<reference evidence="3 4" key="1">
    <citation type="submission" date="2019-03" db="EMBL/GenBank/DDBJ databases">
        <title>Ramlibacter rhizophilus CCTCC AB2015357, whole genome shotgun sequence.</title>
        <authorList>
            <person name="Zhang X."/>
            <person name="Feng G."/>
            <person name="Zhu H."/>
        </authorList>
    </citation>
    <scope>NUCLEOTIDE SEQUENCE [LARGE SCALE GENOMIC DNA]</scope>
    <source>
        <strain evidence="3 4">CCTCC AB2015357</strain>
    </source>
</reference>
<dbReference type="Proteomes" id="UP000297564">
    <property type="component" value="Unassembled WGS sequence"/>
</dbReference>
<dbReference type="Pfam" id="PF24720">
    <property type="entry name" value="DUF7673"/>
    <property type="match status" value="1"/>
</dbReference>
<feature type="domain" description="DUF7673" evidence="2">
    <location>
        <begin position="76"/>
        <end position="158"/>
    </location>
</feature>
<organism evidence="3 4">
    <name type="scientific">Ramlibacter rhizophilus</name>
    <dbReference type="NCBI Taxonomy" id="1781167"/>
    <lineage>
        <taxon>Bacteria</taxon>
        <taxon>Pseudomonadati</taxon>
        <taxon>Pseudomonadota</taxon>
        <taxon>Betaproteobacteria</taxon>
        <taxon>Burkholderiales</taxon>
        <taxon>Comamonadaceae</taxon>
        <taxon>Ramlibacter</taxon>
    </lineage>
</organism>
<evidence type="ECO:0000259" key="2">
    <source>
        <dbReference type="Pfam" id="PF24720"/>
    </source>
</evidence>
<evidence type="ECO:0000256" key="1">
    <source>
        <dbReference type="SAM" id="MobiDB-lite"/>
    </source>
</evidence>
<dbReference type="RefSeq" id="WP_135284260.1">
    <property type="nucleotide sequence ID" value="NZ_SMLL01000002.1"/>
</dbReference>
<evidence type="ECO:0000313" key="4">
    <source>
        <dbReference type="Proteomes" id="UP000297564"/>
    </source>
</evidence>
<evidence type="ECO:0000313" key="3">
    <source>
        <dbReference type="EMBL" id="TFZ03461.1"/>
    </source>
</evidence>
<feature type="region of interest" description="Disordered" evidence="1">
    <location>
        <begin position="1"/>
        <end position="24"/>
    </location>
</feature>
<dbReference type="EMBL" id="SMLL01000002">
    <property type="protein sequence ID" value="TFZ03461.1"/>
    <property type="molecule type" value="Genomic_DNA"/>
</dbReference>
<sequence>MQIAPANVGLKWQASASSRETRERRHRARLAQIQSTQVVCGRGDRARVDTEATLIERACLLADELAAHAATERGLEALSALLRRVEEDPSPRTRDIRVFIEAVWECKPLPLAALRTPCEPAQADMLAVLDAWRHSRCVLAEQVEGGLARVARAVERRR</sequence>
<name>A0A4Z0BX28_9BURK</name>